<dbReference type="AlphaFoldDB" id="A0A3E1Y934"/>
<accession>A0A3E1Y934</accession>
<name>A0A3E1Y934_9BACT</name>
<dbReference type="Proteomes" id="UP000260644">
    <property type="component" value="Unassembled WGS sequence"/>
</dbReference>
<dbReference type="InterPro" id="IPR034660">
    <property type="entry name" value="DinB/YfiT-like"/>
</dbReference>
<sequence length="147" mass="17287">MKTIFDKNTRDEIIRRVVFLHENSTPVWGKMTPYQMLKHCSLWEEMAQGKTTYKQVLIGKLVGRFVLKSILKNEAPLRRNAPSTPDLVITYDGNVELQKKIWIGLLEEYENFVEFDFIHPFFGRVTTSQIGMLAYKHADHHLRQFNC</sequence>
<dbReference type="Pfam" id="PF07606">
    <property type="entry name" value="DUF1569"/>
    <property type="match status" value="1"/>
</dbReference>
<dbReference type="OrthoDB" id="2599194at2"/>
<reference evidence="1 2" key="1">
    <citation type="submission" date="2018-07" db="EMBL/GenBank/DDBJ databases">
        <title>Chitinophaga K2CV101002-2 sp. nov., isolated from a monsoon evergreen broad-leaved forest soil.</title>
        <authorList>
            <person name="Lv Y."/>
        </authorList>
    </citation>
    <scope>NUCLEOTIDE SEQUENCE [LARGE SCALE GENOMIC DNA]</scope>
    <source>
        <strain evidence="1 2">GDMCC 1.1288</strain>
    </source>
</reference>
<comment type="caution">
    <text evidence="1">The sequence shown here is derived from an EMBL/GenBank/DDBJ whole genome shotgun (WGS) entry which is preliminary data.</text>
</comment>
<gene>
    <name evidence="1" type="ORF">DVR12_14790</name>
</gene>
<protein>
    <submittedName>
        <fullName evidence="1">DUF1569 domain-containing protein</fullName>
    </submittedName>
</protein>
<dbReference type="Gene3D" id="1.20.120.450">
    <property type="entry name" value="dinb family like domain"/>
    <property type="match status" value="1"/>
</dbReference>
<evidence type="ECO:0000313" key="1">
    <source>
        <dbReference type="EMBL" id="RFS21915.1"/>
    </source>
</evidence>
<proteinExistence type="predicted"/>
<keyword evidence="2" id="KW-1185">Reference proteome</keyword>
<organism evidence="1 2">
    <name type="scientific">Chitinophaga silvatica</name>
    <dbReference type="NCBI Taxonomy" id="2282649"/>
    <lineage>
        <taxon>Bacteria</taxon>
        <taxon>Pseudomonadati</taxon>
        <taxon>Bacteroidota</taxon>
        <taxon>Chitinophagia</taxon>
        <taxon>Chitinophagales</taxon>
        <taxon>Chitinophagaceae</taxon>
        <taxon>Chitinophaga</taxon>
    </lineage>
</organism>
<evidence type="ECO:0000313" key="2">
    <source>
        <dbReference type="Proteomes" id="UP000260644"/>
    </source>
</evidence>
<dbReference type="InterPro" id="IPR011463">
    <property type="entry name" value="DUF1569"/>
</dbReference>
<dbReference type="EMBL" id="QPMM01000007">
    <property type="protein sequence ID" value="RFS21915.1"/>
    <property type="molecule type" value="Genomic_DNA"/>
</dbReference>
<dbReference type="RefSeq" id="WP_116976566.1">
    <property type="nucleotide sequence ID" value="NZ_QPMM01000007.1"/>
</dbReference>